<protein>
    <submittedName>
        <fullName evidence="1">BN860_10286g1_1</fullName>
    </submittedName>
</protein>
<dbReference type="OrthoDB" id="2209940at2759"/>
<dbReference type="PANTHER" id="PTHR28255">
    <property type="match status" value="1"/>
</dbReference>
<keyword evidence="2" id="KW-1185">Reference proteome</keyword>
<dbReference type="Pfam" id="PF03928">
    <property type="entry name" value="HbpS-like"/>
    <property type="match status" value="1"/>
</dbReference>
<dbReference type="Gene3D" id="3.30.450.150">
    <property type="entry name" value="Haem-degrading domain"/>
    <property type="match status" value="1"/>
</dbReference>
<dbReference type="GO" id="GO:0072380">
    <property type="term" value="C:TRC complex"/>
    <property type="evidence" value="ECO:0007669"/>
    <property type="project" value="TreeGrafter"/>
</dbReference>
<reference evidence="2" key="1">
    <citation type="journal article" date="2013" name="Genome Announc.">
        <title>Genome sequence of the food spoilage yeast Zygosaccharomyces bailii CLIB 213(T).</title>
        <authorList>
            <person name="Galeote V."/>
            <person name="Bigey F."/>
            <person name="Devillers H."/>
            <person name="Neuveglise C."/>
            <person name="Dequin S."/>
        </authorList>
    </citation>
    <scope>NUCLEOTIDE SEQUENCE [LARGE SCALE GENOMIC DNA]</scope>
    <source>
        <strain evidence="2">CLIB 213 / ATCC 58445 / CBS 680 / CCRC 21525 / NBRC 1098 / NCYC 1416 / NRRL Y-2227</strain>
    </source>
</reference>
<dbReference type="GO" id="GO:0006620">
    <property type="term" value="P:post-translational protein targeting to endoplasmic reticulum membrane"/>
    <property type="evidence" value="ECO:0007669"/>
    <property type="project" value="TreeGrafter"/>
</dbReference>
<dbReference type="InterPro" id="IPR038084">
    <property type="entry name" value="PduO/GlcC-like_sf"/>
</dbReference>
<dbReference type="SUPFAM" id="SSF143744">
    <property type="entry name" value="GlcG-like"/>
    <property type="match status" value="1"/>
</dbReference>
<evidence type="ECO:0000313" key="2">
    <source>
        <dbReference type="Proteomes" id="UP000019375"/>
    </source>
</evidence>
<name>A0A8J2X5A3_ZYGB2</name>
<dbReference type="PIRSF" id="PIRSF008757">
    <property type="entry name" value="UCP008757"/>
    <property type="match status" value="1"/>
</dbReference>
<proteinExistence type="predicted"/>
<organism evidence="1 2">
    <name type="scientific">Zygosaccharomyces bailii (strain CLIB 213 / ATCC 58445 / CBS 680 / BCRC 21525 / NBRC 1098 / NCYC 1416 / NRRL Y-2227)</name>
    <dbReference type="NCBI Taxonomy" id="1333698"/>
    <lineage>
        <taxon>Eukaryota</taxon>
        <taxon>Fungi</taxon>
        <taxon>Dikarya</taxon>
        <taxon>Ascomycota</taxon>
        <taxon>Saccharomycotina</taxon>
        <taxon>Saccharomycetes</taxon>
        <taxon>Saccharomycetales</taxon>
        <taxon>Saccharomycetaceae</taxon>
        <taxon>Zygosaccharomyces</taxon>
    </lineage>
</organism>
<dbReference type="PANTHER" id="PTHR28255:SF1">
    <property type="entry name" value="UPF0303 PROTEIN YBR137W"/>
    <property type="match status" value="1"/>
</dbReference>
<gene>
    <name evidence="1" type="ORF">BN860_10286g</name>
</gene>
<dbReference type="InterPro" id="IPR010371">
    <property type="entry name" value="YBR137W-like"/>
</dbReference>
<dbReference type="InterPro" id="IPR005624">
    <property type="entry name" value="PduO/GlcC-like"/>
</dbReference>
<dbReference type="Proteomes" id="UP000019375">
    <property type="component" value="Unassembled WGS sequence"/>
</dbReference>
<dbReference type="AlphaFoldDB" id="A0A8J2X5A3"/>
<dbReference type="EMBL" id="HG316454">
    <property type="protein sequence ID" value="CDF87607.1"/>
    <property type="molecule type" value="Genomic_DNA"/>
</dbReference>
<evidence type="ECO:0000313" key="1">
    <source>
        <dbReference type="EMBL" id="CDF87607.1"/>
    </source>
</evidence>
<sequence>MLDESWLIALTSLDSSSEDLVESYDFSKEKSSILAKFDFNDAFELGSLARSLAQEAFPGKPVVIDISQPNGHGLFRAVADNGSSLDNDFWVERKKRTAMRFNCSSYFMGLKLRDSKKSPEDKYFVDSKDYAFYGGALPIFLDATEFPVACITVSGLKPYEDHWLAVQCLNEFMATKTEKDLGLD</sequence>
<accession>A0A8J2X5A3</accession>